<dbReference type="GO" id="GO:0009279">
    <property type="term" value="C:cell outer membrane"/>
    <property type="evidence" value="ECO:0007669"/>
    <property type="project" value="UniProtKB-SubCell"/>
</dbReference>
<feature type="signal peptide" evidence="4">
    <location>
        <begin position="1"/>
        <end position="21"/>
    </location>
</feature>
<keyword evidence="3" id="KW-0998">Cell outer membrane</keyword>
<evidence type="ECO:0000256" key="2">
    <source>
        <dbReference type="ARBA" id="ARBA00023136"/>
    </source>
</evidence>
<dbReference type="InterPro" id="IPR037066">
    <property type="entry name" value="Plug_dom_sf"/>
</dbReference>
<keyword evidence="2" id="KW-0472">Membrane</keyword>
<reference evidence="7" key="1">
    <citation type="submission" date="2016-10" db="EMBL/GenBank/DDBJ databases">
        <authorList>
            <person name="Varghese N."/>
            <person name="Submissions S."/>
        </authorList>
    </citation>
    <scope>NUCLEOTIDE SEQUENCE [LARGE SCALE GENOMIC DNA]</scope>
    <source>
        <strain evidence="7">Jip14</strain>
    </source>
</reference>
<dbReference type="InterPro" id="IPR041700">
    <property type="entry name" value="OMP_b-brl_3"/>
</dbReference>
<dbReference type="AlphaFoldDB" id="A0A1H7S568"/>
<keyword evidence="6" id="KW-0675">Receptor</keyword>
<feature type="domain" description="Outer membrane protein beta-barrel" evidence="5">
    <location>
        <begin position="379"/>
        <end position="782"/>
    </location>
</feature>
<dbReference type="Gene3D" id="2.40.170.20">
    <property type="entry name" value="TonB-dependent receptor, beta-barrel domain"/>
    <property type="match status" value="1"/>
</dbReference>
<evidence type="ECO:0000313" key="7">
    <source>
        <dbReference type="Proteomes" id="UP000198916"/>
    </source>
</evidence>
<feature type="chain" id="PRO_5011794686" evidence="4">
    <location>
        <begin position="22"/>
        <end position="786"/>
    </location>
</feature>
<dbReference type="Pfam" id="PF14905">
    <property type="entry name" value="OMP_b-brl_3"/>
    <property type="match status" value="1"/>
</dbReference>
<accession>A0A1H7S568</accession>
<protein>
    <submittedName>
        <fullName evidence="6">Outer membrane receptor proteins, mostly Fe transport</fullName>
    </submittedName>
</protein>
<name>A0A1H7S568_9SPHI</name>
<dbReference type="OrthoDB" id="606851at2"/>
<dbReference type="Gene3D" id="2.60.40.1120">
    <property type="entry name" value="Carboxypeptidase-like, regulatory domain"/>
    <property type="match status" value="1"/>
</dbReference>
<gene>
    <name evidence="6" type="ORF">SAMN05421740_10849</name>
</gene>
<dbReference type="InterPro" id="IPR008969">
    <property type="entry name" value="CarboxyPept-like_regulatory"/>
</dbReference>
<evidence type="ECO:0000256" key="3">
    <source>
        <dbReference type="ARBA" id="ARBA00023237"/>
    </source>
</evidence>
<evidence type="ECO:0000256" key="4">
    <source>
        <dbReference type="SAM" id="SignalP"/>
    </source>
</evidence>
<keyword evidence="4" id="KW-0732">Signal</keyword>
<proteinExistence type="predicted"/>
<dbReference type="SUPFAM" id="SSF56935">
    <property type="entry name" value="Porins"/>
    <property type="match status" value="1"/>
</dbReference>
<dbReference type="Pfam" id="PF13620">
    <property type="entry name" value="CarboxypepD_reg"/>
    <property type="match status" value="1"/>
</dbReference>
<dbReference type="Proteomes" id="UP000198916">
    <property type="component" value="Unassembled WGS sequence"/>
</dbReference>
<dbReference type="SUPFAM" id="SSF49464">
    <property type="entry name" value="Carboxypeptidase regulatory domain-like"/>
    <property type="match status" value="1"/>
</dbReference>
<keyword evidence="7" id="KW-1185">Reference proteome</keyword>
<evidence type="ECO:0000259" key="5">
    <source>
        <dbReference type="Pfam" id="PF14905"/>
    </source>
</evidence>
<evidence type="ECO:0000256" key="1">
    <source>
        <dbReference type="ARBA" id="ARBA00004442"/>
    </source>
</evidence>
<sequence>MGFLKSCMCAVFLLHMLAGYGQNLELTGRVMDAQHRPLPHAAVSLLRLPDSSAVVQTITNNNGTFDITFRGNGSYTLKIKHLGYKDYYSATLVTPATKHMGDIPLAADITTLATVSITAKRPTVTQQIDRMTIDVGGSVLTEGNSVFELLERTPGVTVEGDGDFAIQGRRGAKVMIDGRATYLSGSQLALLLRGMQAHEVAKVELMASPSARQDAEGSGGIINIVTKNQSPSGIGGDMFTRGSHGREPQYALGGNIHARAGKWVAQLSGSYGRDENRSSAYDERTFFTEQAVGLITRQWEASRTDPGRNYGLRAGIDYTADSTSSVGISFDWIKGRYQSYSDAFLHFLAPDETLQQQNTTQNHFDEGYNNLTFNAHYTKRFRDDGHTLNINVDYAPHGNDYDNGFHTNYHDATGLPSGYPAARRNIQDLANTTYLGTIDYSRPLGANSKLEIGWKGTYLWINNLALNDTLQDGTRWVYDALTSNRFQYGQHVEAAYAIYHTSWKKLGIQMGIRGEYTGTEARQVTLESVVKQHYFDLFPNLFLSYPLSERHQLRLAYSRRIERPGDHDVNAFRIYADPFNYFEGNPFLAPSKTHALELGHSFANKWFTTLSFNRGSDVIMDITGKGEQSGQTFSRPENVGHFTNYGISMMYNSPFTAWWEGSHYANAFHNRYEGSFRGTVLDNASSSWAINSRHTFRYTAWRAELIGYYRSGMASGAVRTAPNYGLDIGVDRSFWNKRANVKLSCTGLVRNAKPESRASFGSMETYSYSRPDNRRVTLSLTYQFGS</sequence>
<dbReference type="PANTHER" id="PTHR40980">
    <property type="entry name" value="PLUG DOMAIN-CONTAINING PROTEIN"/>
    <property type="match status" value="1"/>
</dbReference>
<evidence type="ECO:0000313" key="6">
    <source>
        <dbReference type="EMBL" id="SEL66874.1"/>
    </source>
</evidence>
<dbReference type="Gene3D" id="2.170.130.10">
    <property type="entry name" value="TonB-dependent receptor, plug domain"/>
    <property type="match status" value="1"/>
</dbReference>
<comment type="subcellular location">
    <subcellularLocation>
        <location evidence="1">Cell outer membrane</location>
    </subcellularLocation>
</comment>
<dbReference type="STRING" id="332977.SAMN05421740_10849"/>
<dbReference type="EMBL" id="FNZR01000008">
    <property type="protein sequence ID" value="SEL66874.1"/>
    <property type="molecule type" value="Genomic_DNA"/>
</dbReference>
<dbReference type="PANTHER" id="PTHR40980:SF4">
    <property type="entry name" value="TONB-DEPENDENT RECEPTOR-LIKE BETA-BARREL DOMAIN-CONTAINING PROTEIN"/>
    <property type="match status" value="1"/>
</dbReference>
<dbReference type="InterPro" id="IPR036942">
    <property type="entry name" value="Beta-barrel_TonB_sf"/>
</dbReference>
<organism evidence="6 7">
    <name type="scientific">Parapedobacter koreensis</name>
    <dbReference type="NCBI Taxonomy" id="332977"/>
    <lineage>
        <taxon>Bacteria</taxon>
        <taxon>Pseudomonadati</taxon>
        <taxon>Bacteroidota</taxon>
        <taxon>Sphingobacteriia</taxon>
        <taxon>Sphingobacteriales</taxon>
        <taxon>Sphingobacteriaceae</taxon>
        <taxon>Parapedobacter</taxon>
    </lineage>
</organism>